<comment type="caution">
    <text evidence="1">The sequence shown here is derived from an EMBL/GenBank/DDBJ whole genome shotgun (WGS) entry which is preliminary data.</text>
</comment>
<evidence type="ECO:0000313" key="2">
    <source>
        <dbReference type="Proteomes" id="UP000245533"/>
    </source>
</evidence>
<dbReference type="AlphaFoldDB" id="A0A316U114"/>
<protein>
    <submittedName>
        <fullName evidence="1">Uncharacterized protein</fullName>
    </submittedName>
</protein>
<dbReference type="Proteomes" id="UP000245533">
    <property type="component" value="Unassembled WGS sequence"/>
</dbReference>
<evidence type="ECO:0000313" key="1">
    <source>
        <dbReference type="EMBL" id="PWN06506.1"/>
    </source>
</evidence>
<proteinExistence type="predicted"/>
<dbReference type="InterPro" id="IPR038282">
    <property type="entry name" value="DUF2267_sf"/>
</dbReference>
<dbReference type="RefSeq" id="WP_109646621.1">
    <property type="nucleotide sequence ID" value="NZ_QGGB01000006.1"/>
</dbReference>
<dbReference type="Gene3D" id="1.10.490.110">
    <property type="entry name" value="Uncharacterized conserved protein DUF2267"/>
    <property type="match status" value="1"/>
</dbReference>
<keyword evidence="2" id="KW-1185">Reference proteome</keyword>
<name>A0A316U114_9BACT</name>
<organism evidence="1 2">
    <name type="scientific">Rhodohalobacter mucosus</name>
    <dbReference type="NCBI Taxonomy" id="2079485"/>
    <lineage>
        <taxon>Bacteria</taxon>
        <taxon>Pseudomonadati</taxon>
        <taxon>Balneolota</taxon>
        <taxon>Balneolia</taxon>
        <taxon>Balneolales</taxon>
        <taxon>Balneolaceae</taxon>
        <taxon>Rhodohalobacter</taxon>
    </lineage>
</organism>
<reference evidence="1 2" key="1">
    <citation type="submission" date="2018-05" db="EMBL/GenBank/DDBJ databases">
        <title>Rhodohalobacter halophilus gen. nov., sp. nov., a moderately halophilic member of the family Balneolaceae.</title>
        <authorList>
            <person name="Liu Z.-W."/>
        </authorList>
    </citation>
    <scope>NUCLEOTIDE SEQUENCE [LARGE SCALE GENOMIC DNA]</scope>
    <source>
        <strain evidence="1 2">8A47</strain>
    </source>
</reference>
<dbReference type="EMBL" id="QGGB01000006">
    <property type="protein sequence ID" value="PWN06506.1"/>
    <property type="molecule type" value="Genomic_DNA"/>
</dbReference>
<sequence>MKTTTYRRSAGQKMLSNEIAERLGWAGKTDIGFRAMLGVLHAMRDVLPLDLVFRFSSALPLHIRAIFFEGYNPNAVSQILYNRALLDHYKKRMGPGNADYFEQFLEHQRNRVPEREEFLQMINSYSRLEKRVDPEEAFRVVLEILIKRGRNEKMHGVLLQIPQHLLETTFPDSFSVKAIT</sequence>
<accession>A0A316U114</accession>
<gene>
    <name evidence="1" type="ORF">DDZ15_08265</name>
</gene>